<dbReference type="InterPro" id="IPR002893">
    <property type="entry name" value="Znf_MYND"/>
</dbReference>
<accession>A0ABP0ASK0</accession>
<dbReference type="Gene3D" id="6.10.140.2220">
    <property type="match status" value="1"/>
</dbReference>
<dbReference type="InterPro" id="IPR024119">
    <property type="entry name" value="TF_DEAF-1"/>
</dbReference>
<evidence type="ECO:0000313" key="6">
    <source>
        <dbReference type="EMBL" id="CAK7210238.1"/>
    </source>
</evidence>
<evidence type="ECO:0000259" key="5">
    <source>
        <dbReference type="PROSITE" id="PS50865"/>
    </source>
</evidence>
<dbReference type="PROSITE" id="PS50865">
    <property type="entry name" value="ZF_MYND_2"/>
    <property type="match status" value="1"/>
</dbReference>
<keyword evidence="7" id="KW-1185">Reference proteome</keyword>
<proteinExistence type="predicted"/>
<dbReference type="PANTHER" id="PTHR10237:SF14">
    <property type="entry name" value="MYND-TYPE DOMAIN-CONTAINING PROTEIN"/>
    <property type="match status" value="1"/>
</dbReference>
<dbReference type="SUPFAM" id="SSF144232">
    <property type="entry name" value="HIT/MYND zinc finger-like"/>
    <property type="match status" value="1"/>
</dbReference>
<organism evidence="6 7">
    <name type="scientific">Sporothrix curviconia</name>
    <dbReference type="NCBI Taxonomy" id="1260050"/>
    <lineage>
        <taxon>Eukaryota</taxon>
        <taxon>Fungi</taxon>
        <taxon>Dikarya</taxon>
        <taxon>Ascomycota</taxon>
        <taxon>Pezizomycotina</taxon>
        <taxon>Sordariomycetes</taxon>
        <taxon>Sordariomycetidae</taxon>
        <taxon>Ophiostomatales</taxon>
        <taxon>Ophiostomataceae</taxon>
        <taxon>Sporothrix</taxon>
    </lineage>
</organism>
<dbReference type="Pfam" id="PF01753">
    <property type="entry name" value="zf-MYND"/>
    <property type="match status" value="1"/>
</dbReference>
<keyword evidence="3" id="KW-0862">Zinc</keyword>
<keyword evidence="1" id="KW-0479">Metal-binding</keyword>
<dbReference type="Proteomes" id="UP001642405">
    <property type="component" value="Unassembled WGS sequence"/>
</dbReference>
<name>A0ABP0ASK0_9PEZI</name>
<evidence type="ECO:0000256" key="2">
    <source>
        <dbReference type="ARBA" id="ARBA00022771"/>
    </source>
</evidence>
<dbReference type="EMBL" id="CAWUHB010000003">
    <property type="protein sequence ID" value="CAK7210238.1"/>
    <property type="molecule type" value="Genomic_DNA"/>
</dbReference>
<evidence type="ECO:0000256" key="3">
    <source>
        <dbReference type="ARBA" id="ARBA00022833"/>
    </source>
</evidence>
<keyword evidence="2 4" id="KW-0863">Zinc-finger</keyword>
<comment type="caution">
    <text evidence="6">The sequence shown here is derived from an EMBL/GenBank/DDBJ whole genome shotgun (WGS) entry which is preliminary data.</text>
</comment>
<feature type="domain" description="MYND-type" evidence="5">
    <location>
        <begin position="5"/>
        <end position="45"/>
    </location>
</feature>
<sequence>MTSSCNTCKKTDADVTLKTCAKCKTTRYCSTDCQASDWPEHKITCRRLAAELAEDGPFAFPDPASTMTLPPTWAGLEKRITDPYTRLDKGTWLYDRPEFDVYRLLIDCHRLHAEDSSKFDRVIEYDSIYNGKRNNLNSFRRFMDTLKSPAPWWDASKQETCKRFGMGGDPEGWSCLRRMVTKDYISNRYEDIRFPKMLRMLGELVYLRVPGGVGNGKQMRKSFIEMEQGGGGVMSFVSLA</sequence>
<reference evidence="6 7" key="1">
    <citation type="submission" date="2024-01" db="EMBL/GenBank/DDBJ databases">
        <authorList>
            <person name="Allen C."/>
            <person name="Tagirdzhanova G."/>
        </authorList>
    </citation>
    <scope>NUCLEOTIDE SEQUENCE [LARGE SCALE GENOMIC DNA]</scope>
</reference>
<gene>
    <name evidence="6" type="ORF">SCUCBS95973_000711</name>
</gene>
<dbReference type="PROSITE" id="PS01360">
    <property type="entry name" value="ZF_MYND_1"/>
    <property type="match status" value="1"/>
</dbReference>
<dbReference type="PANTHER" id="PTHR10237">
    <property type="entry name" value="DEFORMED EPIDERMAL AUTOREGULATORY FACTOR 1 HOMOLOG SUPPRESSIN"/>
    <property type="match status" value="1"/>
</dbReference>
<evidence type="ECO:0000313" key="7">
    <source>
        <dbReference type="Proteomes" id="UP001642405"/>
    </source>
</evidence>
<evidence type="ECO:0000256" key="4">
    <source>
        <dbReference type="PROSITE-ProRule" id="PRU00134"/>
    </source>
</evidence>
<evidence type="ECO:0000256" key="1">
    <source>
        <dbReference type="ARBA" id="ARBA00022723"/>
    </source>
</evidence>
<protein>
    <recommendedName>
        <fullName evidence="5">MYND-type domain-containing protein</fullName>
    </recommendedName>
</protein>